<dbReference type="PANTHER" id="PTHR35330:SF1">
    <property type="entry name" value="SIROHEME BIOSYNTHESIS PROTEIN MET8"/>
    <property type="match status" value="1"/>
</dbReference>
<keyword evidence="5" id="KW-0627">Porphyrin biosynthesis</keyword>
<accession>A0A7X2TBE2</accession>
<evidence type="ECO:0000256" key="3">
    <source>
        <dbReference type="ARBA" id="ARBA00023002"/>
    </source>
</evidence>
<dbReference type="UniPathway" id="UPA00262">
    <property type="reaction ID" value="UER00222"/>
</dbReference>
<reference evidence="7 8" key="1">
    <citation type="submission" date="2019-08" db="EMBL/GenBank/DDBJ databases">
        <title>In-depth cultivation of the pig gut microbiome towards novel bacterial diversity and tailored functional studies.</title>
        <authorList>
            <person name="Wylensek D."/>
            <person name="Hitch T.C.A."/>
            <person name="Clavel T."/>
        </authorList>
    </citation>
    <scope>NUCLEOTIDE SEQUENCE [LARGE SCALE GENOMIC DNA]</scope>
    <source>
        <strain evidence="7 8">RF-744-FAT-4</strain>
    </source>
</reference>
<comment type="pathway">
    <text evidence="1">Porphyrin-containing compound metabolism; siroheme biosynthesis; sirohydrochlorin from precorrin-2: step 1/1.</text>
</comment>
<dbReference type="Gene3D" id="1.10.8.610">
    <property type="entry name" value="SirC, precorrin-2 dehydrogenase, C-terminal helical domain-like"/>
    <property type="match status" value="1"/>
</dbReference>
<dbReference type="NCBIfam" id="TIGR01470">
    <property type="entry name" value="cysG_Nterm"/>
    <property type="match status" value="1"/>
</dbReference>
<dbReference type="SUPFAM" id="SSF75615">
    <property type="entry name" value="Siroheme synthase middle domains-like"/>
    <property type="match status" value="1"/>
</dbReference>
<dbReference type="GO" id="GO:0043115">
    <property type="term" value="F:precorrin-2 dehydrogenase activity"/>
    <property type="evidence" value="ECO:0007669"/>
    <property type="project" value="UniProtKB-EC"/>
</dbReference>
<dbReference type="InterPro" id="IPR028161">
    <property type="entry name" value="Met8-like"/>
</dbReference>
<keyword evidence="4" id="KW-0520">NAD</keyword>
<name>A0A7X2TBE2_9FIRM</name>
<comment type="catalytic activity">
    <reaction evidence="6">
        <text>precorrin-2 + NAD(+) = sirohydrochlorin + NADH + 2 H(+)</text>
        <dbReference type="Rhea" id="RHEA:15613"/>
        <dbReference type="ChEBI" id="CHEBI:15378"/>
        <dbReference type="ChEBI" id="CHEBI:57540"/>
        <dbReference type="ChEBI" id="CHEBI:57945"/>
        <dbReference type="ChEBI" id="CHEBI:58351"/>
        <dbReference type="ChEBI" id="CHEBI:58827"/>
        <dbReference type="EC" id="1.3.1.76"/>
    </reaction>
</comment>
<dbReference type="EMBL" id="VUMO01000013">
    <property type="protein sequence ID" value="MSS20471.1"/>
    <property type="molecule type" value="Genomic_DNA"/>
</dbReference>
<comment type="caution">
    <text evidence="7">The sequence shown here is derived from an EMBL/GenBank/DDBJ whole genome shotgun (WGS) entry which is preliminary data.</text>
</comment>
<proteinExistence type="predicted"/>
<keyword evidence="8" id="KW-1185">Reference proteome</keyword>
<evidence type="ECO:0000256" key="5">
    <source>
        <dbReference type="ARBA" id="ARBA00023244"/>
    </source>
</evidence>
<dbReference type="Gene3D" id="3.40.50.720">
    <property type="entry name" value="NAD(P)-binding Rossmann-like Domain"/>
    <property type="match status" value="1"/>
</dbReference>
<keyword evidence="3" id="KW-0560">Oxidoreductase</keyword>
<dbReference type="InterPro" id="IPR006367">
    <property type="entry name" value="Sirohaem_synthase_N"/>
</dbReference>
<dbReference type="GO" id="GO:0019354">
    <property type="term" value="P:siroheme biosynthetic process"/>
    <property type="evidence" value="ECO:0007669"/>
    <property type="project" value="UniProtKB-UniPathway"/>
</dbReference>
<dbReference type="InterPro" id="IPR042518">
    <property type="entry name" value="SirC_C"/>
</dbReference>
<evidence type="ECO:0000313" key="8">
    <source>
        <dbReference type="Proteomes" id="UP000461754"/>
    </source>
</evidence>
<evidence type="ECO:0000313" key="7">
    <source>
        <dbReference type="EMBL" id="MSS20471.1"/>
    </source>
</evidence>
<evidence type="ECO:0000256" key="2">
    <source>
        <dbReference type="ARBA" id="ARBA00012400"/>
    </source>
</evidence>
<dbReference type="PANTHER" id="PTHR35330">
    <property type="entry name" value="SIROHEME BIOSYNTHESIS PROTEIN MET8"/>
    <property type="match status" value="1"/>
</dbReference>
<dbReference type="Pfam" id="PF13241">
    <property type="entry name" value="NAD_binding_7"/>
    <property type="match status" value="1"/>
</dbReference>
<dbReference type="RefSeq" id="WP_154576836.1">
    <property type="nucleotide sequence ID" value="NZ_VUMO01000013.1"/>
</dbReference>
<dbReference type="EC" id="1.3.1.76" evidence="2"/>
<dbReference type="AlphaFoldDB" id="A0A7X2TBE2"/>
<gene>
    <name evidence="7" type="ORF">FYJ52_08690</name>
</gene>
<dbReference type="GO" id="GO:0004325">
    <property type="term" value="F:ferrochelatase activity"/>
    <property type="evidence" value="ECO:0007669"/>
    <property type="project" value="InterPro"/>
</dbReference>
<organism evidence="7 8">
    <name type="scientific">Pseudoramibacter porci</name>
    <dbReference type="NCBI Taxonomy" id="2606631"/>
    <lineage>
        <taxon>Bacteria</taxon>
        <taxon>Bacillati</taxon>
        <taxon>Bacillota</taxon>
        <taxon>Clostridia</taxon>
        <taxon>Eubacteriales</taxon>
        <taxon>Eubacteriaceae</taxon>
        <taxon>Pseudoramibacter</taxon>
    </lineage>
</organism>
<evidence type="ECO:0000256" key="1">
    <source>
        <dbReference type="ARBA" id="ARBA00005010"/>
    </source>
</evidence>
<dbReference type="Proteomes" id="UP000461754">
    <property type="component" value="Unassembled WGS sequence"/>
</dbReference>
<sequence length="194" mass="21170">MKLPILLEMDGLKALVIGGGNVGSRRAQTFAQAGCRVTVLTPSSEGNQREIPGCCVQAQPYSAEQLEGVSICAAATSDHALNAQIVDDCKARGILVNAADDPDRSDYFFPSVIRRGDLTISVCTEGASPSMTREIAETLREQYPESVGEKLKYLKILRGRILNDGRPKAEQRRDLKRIAGWPLERLKEEAERGA</sequence>
<protein>
    <recommendedName>
        <fullName evidence="2">precorrin-2 dehydrogenase</fullName>
        <ecNumber evidence="2">1.3.1.76</ecNumber>
    </recommendedName>
</protein>
<evidence type="ECO:0000256" key="6">
    <source>
        <dbReference type="ARBA" id="ARBA00047561"/>
    </source>
</evidence>
<evidence type="ECO:0000256" key="4">
    <source>
        <dbReference type="ARBA" id="ARBA00023027"/>
    </source>
</evidence>
<dbReference type="SUPFAM" id="SSF51735">
    <property type="entry name" value="NAD(P)-binding Rossmann-fold domains"/>
    <property type="match status" value="1"/>
</dbReference>
<dbReference type="InterPro" id="IPR036291">
    <property type="entry name" value="NAD(P)-bd_dom_sf"/>
</dbReference>